<reference evidence="3" key="1">
    <citation type="submission" date="2021-03" db="EMBL/GenBank/DDBJ databases">
        <title>Streptomyces strains.</title>
        <authorList>
            <person name="Lund M.B."/>
            <person name="Toerring T."/>
        </authorList>
    </citation>
    <scope>NUCLEOTIDE SEQUENCE</scope>
    <source>
        <strain evidence="3">JCM 4242</strain>
    </source>
</reference>
<evidence type="ECO:0000256" key="1">
    <source>
        <dbReference type="SAM" id="MobiDB-lite"/>
    </source>
</evidence>
<keyword evidence="2" id="KW-1133">Transmembrane helix</keyword>
<keyword evidence="2" id="KW-0812">Transmembrane</keyword>
<accession>A0A939JRT5</accession>
<feature type="transmembrane region" description="Helical" evidence="2">
    <location>
        <begin position="33"/>
        <end position="52"/>
    </location>
</feature>
<feature type="compositionally biased region" description="Pro residues" evidence="1">
    <location>
        <begin position="1"/>
        <end position="25"/>
    </location>
</feature>
<evidence type="ECO:0000256" key="2">
    <source>
        <dbReference type="SAM" id="Phobius"/>
    </source>
</evidence>
<dbReference type="RefSeq" id="WP_207247736.1">
    <property type="nucleotide sequence ID" value="NZ_JAFMOF010000002.1"/>
</dbReference>
<protein>
    <submittedName>
        <fullName evidence="3">Uncharacterized protein</fullName>
    </submittedName>
</protein>
<dbReference type="EMBL" id="JAFMOF010000002">
    <property type="protein sequence ID" value="MBO0654675.1"/>
    <property type="molecule type" value="Genomic_DNA"/>
</dbReference>
<sequence length="148" mass="16279">MSMPPPYQNQPPHGYPPPQGGPRQPPQRSAIRGLISAVIVLAIFGGGAWYVWKYNTDPNGGKAKKEAARVAQVEENKKHDPQIGDCVKVQDPKGKPLPVIVDCGSPEAEYRTGERLYGPDKECSSNFDYGIQYSSRRGADYTLCFTKV</sequence>
<evidence type="ECO:0000313" key="3">
    <source>
        <dbReference type="EMBL" id="MBO0654675.1"/>
    </source>
</evidence>
<name>A0A939JRT5_9ACTN</name>
<organism evidence="3 4">
    <name type="scientific">Streptomyces triculaminicus</name>
    <dbReference type="NCBI Taxonomy" id="2816232"/>
    <lineage>
        <taxon>Bacteria</taxon>
        <taxon>Bacillati</taxon>
        <taxon>Actinomycetota</taxon>
        <taxon>Actinomycetes</taxon>
        <taxon>Kitasatosporales</taxon>
        <taxon>Streptomycetaceae</taxon>
        <taxon>Streptomyces</taxon>
    </lineage>
</organism>
<comment type="caution">
    <text evidence="3">The sequence shown here is derived from an EMBL/GenBank/DDBJ whole genome shotgun (WGS) entry which is preliminary data.</text>
</comment>
<keyword evidence="4" id="KW-1185">Reference proteome</keyword>
<feature type="region of interest" description="Disordered" evidence="1">
    <location>
        <begin position="1"/>
        <end position="28"/>
    </location>
</feature>
<keyword evidence="2" id="KW-0472">Membrane</keyword>
<dbReference type="Proteomes" id="UP000664781">
    <property type="component" value="Unassembled WGS sequence"/>
</dbReference>
<evidence type="ECO:0000313" key="4">
    <source>
        <dbReference type="Proteomes" id="UP000664781"/>
    </source>
</evidence>
<gene>
    <name evidence="3" type="ORF">J1792_18380</name>
</gene>
<dbReference type="AlphaFoldDB" id="A0A939JRT5"/>
<proteinExistence type="predicted"/>